<dbReference type="Proteomes" id="UP001499933">
    <property type="component" value="Unassembled WGS sequence"/>
</dbReference>
<keyword evidence="2" id="KW-1185">Reference proteome</keyword>
<dbReference type="EMBL" id="BAAAOG010000002">
    <property type="protein sequence ID" value="GAA1952638.1"/>
    <property type="molecule type" value="Genomic_DNA"/>
</dbReference>
<organism evidence="1 2">
    <name type="scientific">Microbacterium deminutum</name>
    <dbReference type="NCBI Taxonomy" id="344164"/>
    <lineage>
        <taxon>Bacteria</taxon>
        <taxon>Bacillati</taxon>
        <taxon>Actinomycetota</taxon>
        <taxon>Actinomycetes</taxon>
        <taxon>Micrococcales</taxon>
        <taxon>Microbacteriaceae</taxon>
        <taxon>Microbacterium</taxon>
    </lineage>
</organism>
<evidence type="ECO:0008006" key="3">
    <source>
        <dbReference type="Google" id="ProtNLM"/>
    </source>
</evidence>
<gene>
    <name evidence="1" type="ORF">GCM10009776_13170</name>
</gene>
<reference evidence="1 2" key="1">
    <citation type="journal article" date="2019" name="Int. J. Syst. Evol. Microbiol.">
        <title>The Global Catalogue of Microorganisms (GCM) 10K type strain sequencing project: providing services to taxonomists for standard genome sequencing and annotation.</title>
        <authorList>
            <consortium name="The Broad Institute Genomics Platform"/>
            <consortium name="The Broad Institute Genome Sequencing Center for Infectious Disease"/>
            <person name="Wu L."/>
            <person name="Ma J."/>
        </authorList>
    </citation>
    <scope>NUCLEOTIDE SEQUENCE [LARGE SCALE GENOMIC DNA]</scope>
    <source>
        <strain evidence="1 2">JCM 14901</strain>
    </source>
</reference>
<comment type="caution">
    <text evidence="1">The sequence shown here is derived from an EMBL/GenBank/DDBJ whole genome shotgun (WGS) entry which is preliminary data.</text>
</comment>
<dbReference type="RefSeq" id="WP_344092594.1">
    <property type="nucleotide sequence ID" value="NZ_BAAAOG010000002.1"/>
</dbReference>
<evidence type="ECO:0000313" key="2">
    <source>
        <dbReference type="Proteomes" id="UP001499933"/>
    </source>
</evidence>
<accession>A0ABN2QHQ9</accession>
<proteinExistence type="predicted"/>
<evidence type="ECO:0000313" key="1">
    <source>
        <dbReference type="EMBL" id="GAA1952638.1"/>
    </source>
</evidence>
<sequence>MSRLRRIAAGGVVIALVATLAACISNGQSVRRSTGSSDGTTLHLSLADDFRAMMGGKVLGGAEAGEDRLDGDLIQVKPGMWRGTVTGRTQRDILVTVMDQKCETSVKGSQKIDVVARSGKYAEGRNLRLALTPVKPPTYSTYPTCNQPVVKEKASNGIEFLWFYFDAYRGKAMDVHLPPPPGGTWNWDYAPNPNPGYPSGCGDLIARCEHSTTLKVEYR</sequence>
<dbReference type="PROSITE" id="PS51257">
    <property type="entry name" value="PROKAR_LIPOPROTEIN"/>
    <property type="match status" value="1"/>
</dbReference>
<protein>
    <recommendedName>
        <fullName evidence="3">Lipoprotein</fullName>
    </recommendedName>
</protein>
<name>A0ABN2QHQ9_9MICO</name>